<dbReference type="Pfam" id="PF07715">
    <property type="entry name" value="Plug"/>
    <property type="match status" value="1"/>
</dbReference>
<evidence type="ECO:0000256" key="2">
    <source>
        <dbReference type="ARBA" id="ARBA00022448"/>
    </source>
</evidence>
<evidence type="ECO:0000256" key="7">
    <source>
        <dbReference type="ARBA" id="ARBA00023065"/>
    </source>
</evidence>
<keyword evidence="8 12" id="KW-0798">TonB box</keyword>
<dbReference type="GO" id="GO:0009279">
    <property type="term" value="C:cell outer membrane"/>
    <property type="evidence" value="ECO:0007669"/>
    <property type="project" value="UniProtKB-SubCell"/>
</dbReference>
<keyword evidence="5 11" id="KW-0812">Transmembrane</keyword>
<accession>A0A2A4FPM2</accession>
<keyword evidence="4" id="KW-0410">Iron transport</keyword>
<evidence type="ECO:0000256" key="5">
    <source>
        <dbReference type="ARBA" id="ARBA00022692"/>
    </source>
</evidence>
<keyword evidence="17" id="KW-1185">Reference proteome</keyword>
<dbReference type="Proteomes" id="UP000218934">
    <property type="component" value="Unassembled WGS sequence"/>
</dbReference>
<dbReference type="EMBL" id="NWUF01000024">
    <property type="protein sequence ID" value="PCE40695.1"/>
    <property type="molecule type" value="Genomic_DNA"/>
</dbReference>
<evidence type="ECO:0000256" key="11">
    <source>
        <dbReference type="PROSITE-ProRule" id="PRU01360"/>
    </source>
</evidence>
<dbReference type="SUPFAM" id="SSF56935">
    <property type="entry name" value="Porins"/>
    <property type="match status" value="1"/>
</dbReference>
<keyword evidence="7" id="KW-0406">Ion transport</keyword>
<keyword evidence="3 11" id="KW-1134">Transmembrane beta strand</keyword>
<keyword evidence="6" id="KW-0408">Iron</keyword>
<name>A0A2A4FPM2_9SPHN</name>
<feature type="domain" description="TonB-dependent receptor plug" evidence="15">
    <location>
        <begin position="50"/>
        <end position="157"/>
    </location>
</feature>
<keyword evidence="16" id="KW-0675">Receptor</keyword>
<evidence type="ECO:0000256" key="4">
    <source>
        <dbReference type="ARBA" id="ARBA00022496"/>
    </source>
</evidence>
<dbReference type="AlphaFoldDB" id="A0A2A4FPM2"/>
<dbReference type="InterPro" id="IPR000531">
    <property type="entry name" value="Beta-barrel_TonB"/>
</dbReference>
<feature type="chain" id="PRO_5013263431" evidence="13">
    <location>
        <begin position="30"/>
        <end position="781"/>
    </location>
</feature>
<evidence type="ECO:0000256" key="6">
    <source>
        <dbReference type="ARBA" id="ARBA00023004"/>
    </source>
</evidence>
<dbReference type="PANTHER" id="PTHR32552">
    <property type="entry name" value="FERRICHROME IRON RECEPTOR-RELATED"/>
    <property type="match status" value="1"/>
</dbReference>
<dbReference type="Pfam" id="PF00593">
    <property type="entry name" value="TonB_dep_Rec_b-barrel"/>
    <property type="match status" value="1"/>
</dbReference>
<keyword evidence="2 11" id="KW-0813">Transport</keyword>
<feature type="domain" description="TonB-dependent receptor-like beta-barrel" evidence="14">
    <location>
        <begin position="266"/>
        <end position="733"/>
    </location>
</feature>
<evidence type="ECO:0000256" key="9">
    <source>
        <dbReference type="ARBA" id="ARBA00023136"/>
    </source>
</evidence>
<evidence type="ECO:0000313" key="16">
    <source>
        <dbReference type="EMBL" id="PCE40695.1"/>
    </source>
</evidence>
<evidence type="ECO:0000256" key="3">
    <source>
        <dbReference type="ARBA" id="ARBA00022452"/>
    </source>
</evidence>
<dbReference type="Gene3D" id="2.40.170.20">
    <property type="entry name" value="TonB-dependent receptor, beta-barrel domain"/>
    <property type="match status" value="1"/>
</dbReference>
<dbReference type="PROSITE" id="PS52016">
    <property type="entry name" value="TONB_DEPENDENT_REC_3"/>
    <property type="match status" value="1"/>
</dbReference>
<evidence type="ECO:0000256" key="1">
    <source>
        <dbReference type="ARBA" id="ARBA00004571"/>
    </source>
</evidence>
<evidence type="ECO:0000256" key="8">
    <source>
        <dbReference type="ARBA" id="ARBA00023077"/>
    </source>
</evidence>
<proteinExistence type="inferred from homology"/>
<evidence type="ECO:0000259" key="15">
    <source>
        <dbReference type="Pfam" id="PF07715"/>
    </source>
</evidence>
<dbReference type="InterPro" id="IPR039426">
    <property type="entry name" value="TonB-dep_rcpt-like"/>
</dbReference>
<organism evidence="16 17">
    <name type="scientific">Rhizorhabdus dicambivorans</name>
    <dbReference type="NCBI Taxonomy" id="1850238"/>
    <lineage>
        <taxon>Bacteria</taxon>
        <taxon>Pseudomonadati</taxon>
        <taxon>Pseudomonadota</taxon>
        <taxon>Alphaproteobacteria</taxon>
        <taxon>Sphingomonadales</taxon>
        <taxon>Sphingomonadaceae</taxon>
        <taxon>Rhizorhabdus</taxon>
    </lineage>
</organism>
<evidence type="ECO:0000256" key="10">
    <source>
        <dbReference type="ARBA" id="ARBA00023237"/>
    </source>
</evidence>
<comment type="caution">
    <text evidence="16">The sequence shown here is derived from an EMBL/GenBank/DDBJ whole genome shotgun (WGS) entry which is preliminary data.</text>
</comment>
<dbReference type="OrthoDB" id="9760333at2"/>
<dbReference type="KEGG" id="rdi:CMV14_05180"/>
<sequence>MMKLAWNGSGSVVAIMMALGWPAATNAQAIEADAQLEEIVVTAQKRAESIQDVPLSIVAASGKALEMSGVRSAGQLAKLAPSLKIDQSAGASDLRIRIRGFGSPGATATDPAVAAYMNGSYLARPGILFTSFLDIASVEVLSGPQGTLFGRNASMGAISVTTNAPSTGATTAEVKAEAGSYGTFSGTVIANIPAGENVALRFAGNATHTDGIFHNRQDGKTYGKNNAYIGRLSLKWEAAPNLSVTLTGDAAKSDGDGVYTFTGAPNATPGQVAAFTSLLAAFGRTPPVLTTSPSRNVNQVMGNPFLRDRNWGAAANIDWQVSPIVNARLISSYRDWDNKQRVMDSIGTTLRLLNVYLENRSQSQSHELQLVSDKGAFLDGKLSLTAGAYYGREKYHYGVAFNLGADWCPILFSAVAAACSAGPQERAGFLDFDQTSRSLAFYTQANYRILPALELALGARYTWDRKSASLLTTVPNAIGVAPLARPESHPNLRFKDDRPSFRASLSWDVTDQVMVFGTFSTGYKSGGFNSGITNAPLTPALRTFASETVKDWQLGVKSKFLDGRARFNATLFRTTLDNFQDRSFNGTAFIIRNSGDVRSQGVDLDGEVVGPAGLHLSFGATYLDAKYVDNSNAPGREGCTGTPTCPLVQDLSGAPVPYASDWQGYVGVGWTSPAFGDGHKVTVRATQNFTSSFLSSNTNNPSSKLAGYSTTDVLLSVAADQDRWRLDLFGTNIFDKRYFVSTTAQILGALFGVNDPATGATLYRGFTGDPARYGVRIALKY</sequence>
<comment type="similarity">
    <text evidence="11 12">Belongs to the TonB-dependent receptor family.</text>
</comment>
<keyword evidence="13" id="KW-0732">Signal</keyword>
<evidence type="ECO:0000256" key="12">
    <source>
        <dbReference type="RuleBase" id="RU003357"/>
    </source>
</evidence>
<evidence type="ECO:0000259" key="14">
    <source>
        <dbReference type="Pfam" id="PF00593"/>
    </source>
</evidence>
<reference evidence="16 17" key="1">
    <citation type="submission" date="2017-09" db="EMBL/GenBank/DDBJ databases">
        <title>The Catabolism of 3,6-Dichlorosalicylic acid is Initiated by the Cytochrome P450 Monooxygenase DsmABC in Rhizorhabdus dicambivorans Ndbn-20.</title>
        <authorList>
            <person name="Na L."/>
        </authorList>
    </citation>
    <scope>NUCLEOTIDE SEQUENCE [LARGE SCALE GENOMIC DNA]</scope>
    <source>
        <strain evidence="16 17">Ndbn-20m</strain>
    </source>
</reference>
<dbReference type="GO" id="GO:0006826">
    <property type="term" value="P:iron ion transport"/>
    <property type="evidence" value="ECO:0007669"/>
    <property type="project" value="UniProtKB-KW"/>
</dbReference>
<comment type="subcellular location">
    <subcellularLocation>
        <location evidence="1 11">Cell outer membrane</location>
        <topology evidence="1 11">Multi-pass membrane protein</topology>
    </subcellularLocation>
</comment>
<dbReference type="InterPro" id="IPR012910">
    <property type="entry name" value="Plug_dom"/>
</dbReference>
<evidence type="ECO:0000313" key="17">
    <source>
        <dbReference type="Proteomes" id="UP000218934"/>
    </source>
</evidence>
<keyword evidence="10 11" id="KW-0998">Cell outer membrane</keyword>
<dbReference type="InterPro" id="IPR036942">
    <property type="entry name" value="Beta-barrel_TonB_sf"/>
</dbReference>
<evidence type="ECO:0000256" key="13">
    <source>
        <dbReference type="SAM" id="SignalP"/>
    </source>
</evidence>
<gene>
    <name evidence="16" type="ORF">COO09_19080</name>
</gene>
<protein>
    <submittedName>
        <fullName evidence="16">TonB-dependent receptor</fullName>
    </submittedName>
</protein>
<feature type="signal peptide" evidence="13">
    <location>
        <begin position="1"/>
        <end position="29"/>
    </location>
</feature>
<dbReference type="PANTHER" id="PTHR32552:SF81">
    <property type="entry name" value="TONB-DEPENDENT OUTER MEMBRANE RECEPTOR"/>
    <property type="match status" value="1"/>
</dbReference>
<keyword evidence="9 11" id="KW-0472">Membrane</keyword>